<dbReference type="Proteomes" id="UP000294114">
    <property type="component" value="Unassembled WGS sequence"/>
</dbReference>
<accession>A0A4Q8BKW2</accession>
<keyword evidence="2" id="KW-1185">Reference proteome</keyword>
<dbReference type="RefSeq" id="WP_130339836.1">
    <property type="nucleotide sequence ID" value="NZ_SHLD01000001.1"/>
</dbReference>
<dbReference type="EMBL" id="SHLD01000001">
    <property type="protein sequence ID" value="RZU78059.1"/>
    <property type="molecule type" value="Genomic_DNA"/>
</dbReference>
<sequence>MADDLRLVRQQLTLADGDAFPAGSERWREALCAAAAELNRQDWTVRMPVTDDFVVYAVDLELVDLDRNLAACVPAQRLALLRDRGLVR</sequence>
<reference evidence="1 2" key="1">
    <citation type="submission" date="2019-02" db="EMBL/GenBank/DDBJ databases">
        <title>Sequencing the genomes of 1000 actinobacteria strains.</title>
        <authorList>
            <person name="Klenk H.-P."/>
        </authorList>
    </citation>
    <scope>NUCLEOTIDE SEQUENCE [LARGE SCALE GENOMIC DNA]</scope>
    <source>
        <strain evidence="1 2">DSM 45612</strain>
    </source>
</reference>
<evidence type="ECO:0000313" key="1">
    <source>
        <dbReference type="EMBL" id="RZU78059.1"/>
    </source>
</evidence>
<gene>
    <name evidence="1" type="ORF">EV384_6809</name>
</gene>
<protein>
    <submittedName>
        <fullName evidence="1">Uncharacterized protein</fullName>
    </submittedName>
</protein>
<dbReference type="OrthoDB" id="3332775at2"/>
<dbReference type="AlphaFoldDB" id="A0A4Q8BKW2"/>
<evidence type="ECO:0000313" key="2">
    <source>
        <dbReference type="Proteomes" id="UP000294114"/>
    </source>
</evidence>
<comment type="caution">
    <text evidence="1">The sequence shown here is derived from an EMBL/GenBank/DDBJ whole genome shotgun (WGS) entry which is preliminary data.</text>
</comment>
<organism evidence="1 2">
    <name type="scientific">Micromonospora kangleipakensis</name>
    <dbReference type="NCBI Taxonomy" id="1077942"/>
    <lineage>
        <taxon>Bacteria</taxon>
        <taxon>Bacillati</taxon>
        <taxon>Actinomycetota</taxon>
        <taxon>Actinomycetes</taxon>
        <taxon>Micromonosporales</taxon>
        <taxon>Micromonosporaceae</taxon>
        <taxon>Micromonospora</taxon>
    </lineage>
</organism>
<name>A0A4Q8BKW2_9ACTN</name>
<proteinExistence type="predicted"/>